<gene>
    <name evidence="5" type="ORF">F5Z01DRAFT_754455</name>
</gene>
<comment type="caution">
    <text evidence="5">The sequence shown here is derived from an EMBL/GenBank/DDBJ whole genome shotgun (WGS) entry which is preliminary data.</text>
</comment>
<feature type="compositionally biased region" description="Low complexity" evidence="2">
    <location>
        <begin position="174"/>
        <end position="185"/>
    </location>
</feature>
<feature type="chain" id="PRO_5040208502" description="WSC domain-containing protein" evidence="3">
    <location>
        <begin position="25"/>
        <end position="209"/>
    </location>
</feature>
<feature type="domain" description="WSC" evidence="4">
    <location>
        <begin position="86"/>
        <end position="150"/>
    </location>
</feature>
<keyword evidence="3" id="KW-0732">Signal</keyword>
<comment type="similarity">
    <text evidence="1">Belongs to the secreted LysM effector family.</text>
</comment>
<dbReference type="RefSeq" id="XP_046113420.1">
    <property type="nucleotide sequence ID" value="XM_046267110.1"/>
</dbReference>
<dbReference type="GeneID" id="70298013"/>
<evidence type="ECO:0000256" key="2">
    <source>
        <dbReference type="SAM" id="MobiDB-lite"/>
    </source>
</evidence>
<evidence type="ECO:0000256" key="3">
    <source>
        <dbReference type="SAM" id="SignalP"/>
    </source>
</evidence>
<dbReference type="InterPro" id="IPR036779">
    <property type="entry name" value="LysM_dom_sf"/>
</dbReference>
<feature type="region of interest" description="Disordered" evidence="2">
    <location>
        <begin position="131"/>
        <end position="200"/>
    </location>
</feature>
<dbReference type="EMBL" id="MU251306">
    <property type="protein sequence ID" value="KAG9249496.1"/>
    <property type="molecule type" value="Genomic_DNA"/>
</dbReference>
<sequence length="209" mass="22745">MNSMHFTALAKFLAFLVAARPVVARGYHPGLQWDPEPALPCITWYDNAEGESCEEVRDYWNITPEEFTKWNPSVGLDCKPWRYQSQDGGDDNLIIADCQETCYQEAFIFAGVKAGNECCCSTYIAGGRTNNATAEFNSPGTGDDKVNCGGKDRVDSQTAGDGSAEQESDEAEAEPSQSSSASEDSVVQEDDAESGASMNRAMFIRGFLD</sequence>
<dbReference type="Proteomes" id="UP000887229">
    <property type="component" value="Unassembled WGS sequence"/>
</dbReference>
<evidence type="ECO:0000313" key="6">
    <source>
        <dbReference type="Proteomes" id="UP000887229"/>
    </source>
</evidence>
<name>A0A9P8CLD5_9HYPO</name>
<feature type="compositionally biased region" description="Basic and acidic residues" evidence="2">
    <location>
        <begin position="142"/>
        <end position="155"/>
    </location>
</feature>
<dbReference type="InterPro" id="IPR002889">
    <property type="entry name" value="WSC_carb-bd"/>
</dbReference>
<feature type="signal peptide" evidence="3">
    <location>
        <begin position="1"/>
        <end position="24"/>
    </location>
</feature>
<feature type="compositionally biased region" description="Polar residues" evidence="2">
    <location>
        <begin position="131"/>
        <end position="140"/>
    </location>
</feature>
<dbReference type="OrthoDB" id="2019572at2759"/>
<dbReference type="Gene3D" id="3.10.350.10">
    <property type="entry name" value="LysM domain"/>
    <property type="match status" value="1"/>
</dbReference>
<feature type="compositionally biased region" description="Acidic residues" evidence="2">
    <location>
        <begin position="164"/>
        <end position="173"/>
    </location>
</feature>
<evidence type="ECO:0000256" key="1">
    <source>
        <dbReference type="ARBA" id="ARBA00044955"/>
    </source>
</evidence>
<protein>
    <recommendedName>
        <fullName evidence="4">WSC domain-containing protein</fullName>
    </recommendedName>
</protein>
<keyword evidence="6" id="KW-1185">Reference proteome</keyword>
<evidence type="ECO:0000313" key="5">
    <source>
        <dbReference type="EMBL" id="KAG9249496.1"/>
    </source>
</evidence>
<accession>A0A9P8CLD5</accession>
<organism evidence="5 6">
    <name type="scientific">Emericellopsis atlantica</name>
    <dbReference type="NCBI Taxonomy" id="2614577"/>
    <lineage>
        <taxon>Eukaryota</taxon>
        <taxon>Fungi</taxon>
        <taxon>Dikarya</taxon>
        <taxon>Ascomycota</taxon>
        <taxon>Pezizomycotina</taxon>
        <taxon>Sordariomycetes</taxon>
        <taxon>Hypocreomycetidae</taxon>
        <taxon>Hypocreales</taxon>
        <taxon>Bionectriaceae</taxon>
        <taxon>Emericellopsis</taxon>
    </lineage>
</organism>
<proteinExistence type="inferred from homology"/>
<evidence type="ECO:0000259" key="4">
    <source>
        <dbReference type="Pfam" id="PF01822"/>
    </source>
</evidence>
<dbReference type="AlphaFoldDB" id="A0A9P8CLD5"/>
<reference evidence="5" key="1">
    <citation type="journal article" date="2021" name="IMA Fungus">
        <title>Genomic characterization of three marine fungi, including Emericellopsis atlantica sp. nov. with signatures of a generalist lifestyle and marine biomass degradation.</title>
        <authorList>
            <person name="Hagestad O.C."/>
            <person name="Hou L."/>
            <person name="Andersen J.H."/>
            <person name="Hansen E.H."/>
            <person name="Altermark B."/>
            <person name="Li C."/>
            <person name="Kuhnert E."/>
            <person name="Cox R.J."/>
            <person name="Crous P.W."/>
            <person name="Spatafora J.W."/>
            <person name="Lail K."/>
            <person name="Amirebrahimi M."/>
            <person name="Lipzen A."/>
            <person name="Pangilinan J."/>
            <person name="Andreopoulos W."/>
            <person name="Hayes R.D."/>
            <person name="Ng V."/>
            <person name="Grigoriev I.V."/>
            <person name="Jackson S.A."/>
            <person name="Sutton T.D.S."/>
            <person name="Dobson A.D.W."/>
            <person name="Rama T."/>
        </authorList>
    </citation>
    <scope>NUCLEOTIDE SEQUENCE</scope>
    <source>
        <strain evidence="5">TS7</strain>
    </source>
</reference>
<dbReference type="Pfam" id="PF01822">
    <property type="entry name" value="WSC"/>
    <property type="match status" value="1"/>
</dbReference>